<dbReference type="Proteomes" id="UP000316639">
    <property type="component" value="Unassembled WGS sequence"/>
</dbReference>
<dbReference type="EMBL" id="VOBR01000013">
    <property type="protein sequence ID" value="TWP50289.1"/>
    <property type="molecule type" value="Genomic_DNA"/>
</dbReference>
<name>A0A563ERJ8_9PSEU</name>
<comment type="caution">
    <text evidence="2">The sequence shown here is derived from an EMBL/GenBank/DDBJ whole genome shotgun (WGS) entry which is preliminary data.</text>
</comment>
<keyword evidence="1" id="KW-0472">Membrane</keyword>
<dbReference type="InterPro" id="IPR021213">
    <property type="entry name" value="DUF2567"/>
</dbReference>
<gene>
    <name evidence="2" type="ORF">FKR81_21560</name>
</gene>
<reference evidence="2 3" key="1">
    <citation type="submission" date="2019-07" db="EMBL/GenBank/DDBJ databases">
        <title>Lentzea xizangensis sp. nov., isolated from Qinghai-Tibetan Plateau Soils.</title>
        <authorList>
            <person name="Huang J."/>
        </authorList>
    </citation>
    <scope>NUCLEOTIDE SEQUENCE [LARGE SCALE GENOMIC DNA]</scope>
    <source>
        <strain evidence="2 3">FXJ1.1311</strain>
    </source>
</reference>
<keyword evidence="1" id="KW-1133">Transmembrane helix</keyword>
<evidence type="ECO:0000313" key="2">
    <source>
        <dbReference type="EMBL" id="TWP50289.1"/>
    </source>
</evidence>
<dbReference type="Pfam" id="PF10821">
    <property type="entry name" value="DUF2567"/>
    <property type="match status" value="1"/>
</dbReference>
<keyword evidence="3" id="KW-1185">Reference proteome</keyword>
<dbReference type="OrthoDB" id="4557003at2"/>
<feature type="transmembrane region" description="Helical" evidence="1">
    <location>
        <begin position="45"/>
        <end position="67"/>
    </location>
</feature>
<keyword evidence="1" id="KW-0812">Transmembrane</keyword>
<evidence type="ECO:0000256" key="1">
    <source>
        <dbReference type="SAM" id="Phobius"/>
    </source>
</evidence>
<feature type="transmembrane region" description="Helical" evidence="1">
    <location>
        <begin position="125"/>
        <end position="154"/>
    </location>
</feature>
<organism evidence="2 3">
    <name type="scientific">Lentzea tibetensis</name>
    <dbReference type="NCBI Taxonomy" id="2591470"/>
    <lineage>
        <taxon>Bacteria</taxon>
        <taxon>Bacillati</taxon>
        <taxon>Actinomycetota</taxon>
        <taxon>Actinomycetes</taxon>
        <taxon>Pseudonocardiales</taxon>
        <taxon>Pseudonocardiaceae</taxon>
        <taxon>Lentzea</taxon>
    </lineage>
</organism>
<evidence type="ECO:0000313" key="3">
    <source>
        <dbReference type="Proteomes" id="UP000316639"/>
    </source>
</evidence>
<accession>A0A563ERJ8</accession>
<feature type="transmembrane region" description="Helical" evidence="1">
    <location>
        <begin position="96"/>
        <end position="118"/>
    </location>
</feature>
<proteinExistence type="predicted"/>
<sequence>MEEKAAPVRIDPAPVGEPQPEVQPEVQYVYHFVRARPRVVIKRDLLPAVAVLFTIPLLGMPAGWLWARLAPPQNKIILENGKPFPVGLESYHRLDALMVFVMVGLGIGLVTGIGMWLMRQRRGPVIMLAATFGSLGAAWVAQTTGLGSAAGIYAIPADLKINQVVAAAPTLETWWGLLAWPLATALAYGCCAAWNGLDDLGRRLG</sequence>
<protein>
    <submittedName>
        <fullName evidence="2">DUF2567 domain-containing protein</fullName>
    </submittedName>
</protein>
<dbReference type="RefSeq" id="WP_146353912.1">
    <property type="nucleotide sequence ID" value="NZ_VOBR01000013.1"/>
</dbReference>
<dbReference type="AlphaFoldDB" id="A0A563ERJ8"/>
<feature type="transmembrane region" description="Helical" evidence="1">
    <location>
        <begin position="174"/>
        <end position="197"/>
    </location>
</feature>